<protein>
    <submittedName>
        <fullName evidence="3">Uncharacterized protein</fullName>
    </submittedName>
</protein>
<feature type="compositionally biased region" description="Basic and acidic residues" evidence="1">
    <location>
        <begin position="186"/>
        <end position="259"/>
    </location>
</feature>
<feature type="compositionally biased region" description="Basic and acidic residues" evidence="1">
    <location>
        <begin position="146"/>
        <end position="157"/>
    </location>
</feature>
<feature type="signal peptide" evidence="2">
    <location>
        <begin position="1"/>
        <end position="19"/>
    </location>
</feature>
<dbReference type="EMBL" id="JAAAUY010000037">
    <property type="protein sequence ID" value="KAF9337093.1"/>
    <property type="molecule type" value="Genomic_DNA"/>
</dbReference>
<gene>
    <name evidence="3" type="ORF">BG006_006271</name>
</gene>
<accession>A0A9P5SVB0</accession>
<organism evidence="3 4">
    <name type="scientific">Podila minutissima</name>
    <dbReference type="NCBI Taxonomy" id="64525"/>
    <lineage>
        <taxon>Eukaryota</taxon>
        <taxon>Fungi</taxon>
        <taxon>Fungi incertae sedis</taxon>
        <taxon>Mucoromycota</taxon>
        <taxon>Mortierellomycotina</taxon>
        <taxon>Mortierellomycetes</taxon>
        <taxon>Mortierellales</taxon>
        <taxon>Mortierellaceae</taxon>
        <taxon>Podila</taxon>
    </lineage>
</organism>
<reference evidence="3" key="1">
    <citation type="journal article" date="2020" name="Fungal Divers.">
        <title>Resolving the Mortierellaceae phylogeny through synthesis of multi-gene phylogenetics and phylogenomics.</title>
        <authorList>
            <person name="Vandepol N."/>
            <person name="Liber J."/>
            <person name="Desiro A."/>
            <person name="Na H."/>
            <person name="Kennedy M."/>
            <person name="Barry K."/>
            <person name="Grigoriev I.V."/>
            <person name="Miller A.N."/>
            <person name="O'Donnell K."/>
            <person name="Stajich J.E."/>
            <person name="Bonito G."/>
        </authorList>
    </citation>
    <scope>NUCLEOTIDE SEQUENCE</scope>
    <source>
        <strain evidence="3">NVP1</strain>
    </source>
</reference>
<evidence type="ECO:0000313" key="4">
    <source>
        <dbReference type="Proteomes" id="UP000696485"/>
    </source>
</evidence>
<evidence type="ECO:0000313" key="3">
    <source>
        <dbReference type="EMBL" id="KAF9337093.1"/>
    </source>
</evidence>
<evidence type="ECO:0000256" key="2">
    <source>
        <dbReference type="SAM" id="SignalP"/>
    </source>
</evidence>
<name>A0A9P5SVB0_9FUNG</name>
<dbReference type="AlphaFoldDB" id="A0A9P5SVB0"/>
<sequence length="259" mass="29286">MRLSTATALVATTLALLSSTPFSGAPTTVNARLTAQERLAVELLNPDNPNYCPACIKKAMTNHFPHACPPDLPEYHDPSRTSPRPTEMRCVCVAFHDLHWMRSDCSRECTFVRDERAMATFAKPSQMKGCEAFVDFETGEALEVEGMARKDEGHKPAVYEQDAEEEEEAKEEKKEEETVEVEEEETKPTQEEVKQEEVKAKESKVEEVKTEPKVEGVVEEAKSQEEDHDTQIEEPKVEEVKAEEVNEETKEAKESRDEL</sequence>
<feature type="chain" id="PRO_5040439214" evidence="2">
    <location>
        <begin position="20"/>
        <end position="259"/>
    </location>
</feature>
<dbReference type="Proteomes" id="UP000696485">
    <property type="component" value="Unassembled WGS sequence"/>
</dbReference>
<feature type="region of interest" description="Disordered" evidence="1">
    <location>
        <begin position="146"/>
        <end position="259"/>
    </location>
</feature>
<evidence type="ECO:0000256" key="1">
    <source>
        <dbReference type="SAM" id="MobiDB-lite"/>
    </source>
</evidence>
<keyword evidence="4" id="KW-1185">Reference proteome</keyword>
<proteinExistence type="predicted"/>
<keyword evidence="2" id="KW-0732">Signal</keyword>
<comment type="caution">
    <text evidence="3">The sequence shown here is derived from an EMBL/GenBank/DDBJ whole genome shotgun (WGS) entry which is preliminary data.</text>
</comment>